<dbReference type="AlphaFoldDB" id="A0A9P7VV46"/>
<accession>A0A9P7VV46</accession>
<keyword evidence="4" id="KW-1185">Reference proteome</keyword>
<dbReference type="GeneID" id="66104643"/>
<dbReference type="EMBL" id="MU250532">
    <property type="protein sequence ID" value="KAG7447422.1"/>
    <property type="molecule type" value="Genomic_DNA"/>
</dbReference>
<organism evidence="3 4">
    <name type="scientific">Guyanagaster necrorhizus</name>
    <dbReference type="NCBI Taxonomy" id="856835"/>
    <lineage>
        <taxon>Eukaryota</taxon>
        <taxon>Fungi</taxon>
        <taxon>Dikarya</taxon>
        <taxon>Basidiomycota</taxon>
        <taxon>Agaricomycotina</taxon>
        <taxon>Agaricomycetes</taxon>
        <taxon>Agaricomycetidae</taxon>
        <taxon>Agaricales</taxon>
        <taxon>Marasmiineae</taxon>
        <taxon>Physalacriaceae</taxon>
        <taxon>Guyanagaster</taxon>
    </lineage>
</organism>
<evidence type="ECO:0000313" key="3">
    <source>
        <dbReference type="EMBL" id="KAG7447422.1"/>
    </source>
</evidence>
<feature type="region of interest" description="Disordered" evidence="2">
    <location>
        <begin position="29"/>
        <end position="80"/>
    </location>
</feature>
<dbReference type="Proteomes" id="UP000812287">
    <property type="component" value="Unassembled WGS sequence"/>
</dbReference>
<evidence type="ECO:0000256" key="1">
    <source>
        <dbReference type="SAM" id="Coils"/>
    </source>
</evidence>
<evidence type="ECO:0000256" key="2">
    <source>
        <dbReference type="SAM" id="MobiDB-lite"/>
    </source>
</evidence>
<sequence length="185" mass="21313">MNVPNPHSNSYSRPFDFYMKPKNQLTIKDFPRQSPQTVDRNHVRRKCKKATMDAKRFAEEQRPQQKRCGPQTYGANKPQGEEIQYNENDEANIMNESEPQREEPIANGPMQRVKSVYAAFYGQLQSKISILEQERNLQLSRIATLEQEIAHLVKTIADLRTNNSELEVQLAEIVSRETTGSMGQC</sequence>
<proteinExistence type="predicted"/>
<feature type="compositionally biased region" description="Basic and acidic residues" evidence="2">
    <location>
        <begin position="50"/>
        <end position="63"/>
    </location>
</feature>
<protein>
    <submittedName>
        <fullName evidence="3">Uncharacterized protein</fullName>
    </submittedName>
</protein>
<evidence type="ECO:0000313" key="4">
    <source>
        <dbReference type="Proteomes" id="UP000812287"/>
    </source>
</evidence>
<feature type="coiled-coil region" evidence="1">
    <location>
        <begin position="128"/>
        <end position="176"/>
    </location>
</feature>
<comment type="caution">
    <text evidence="3">The sequence shown here is derived from an EMBL/GenBank/DDBJ whole genome shotgun (WGS) entry which is preliminary data.</text>
</comment>
<reference evidence="3" key="1">
    <citation type="submission" date="2020-11" db="EMBL/GenBank/DDBJ databases">
        <title>Adaptations for nitrogen fixation in a non-lichenized fungal sporocarp promotes dispersal by wood-feeding termites.</title>
        <authorList>
            <consortium name="DOE Joint Genome Institute"/>
            <person name="Koch R.A."/>
            <person name="Yoon G."/>
            <person name="Arayal U."/>
            <person name="Lail K."/>
            <person name="Amirebrahimi M."/>
            <person name="Labutti K."/>
            <person name="Lipzen A."/>
            <person name="Riley R."/>
            <person name="Barry K."/>
            <person name="Henrissat B."/>
            <person name="Grigoriev I.V."/>
            <person name="Herr J.R."/>
            <person name="Aime M.C."/>
        </authorList>
    </citation>
    <scope>NUCLEOTIDE SEQUENCE</scope>
    <source>
        <strain evidence="3">MCA 3950</strain>
    </source>
</reference>
<keyword evidence="1" id="KW-0175">Coiled coil</keyword>
<gene>
    <name evidence="3" type="ORF">BT62DRAFT_81468</name>
</gene>
<name>A0A9P7VV46_9AGAR</name>
<dbReference type="RefSeq" id="XP_043040922.1">
    <property type="nucleotide sequence ID" value="XM_043182346.1"/>
</dbReference>